<sequence>MAYVIACSKKDSPAPVIPPPTGGDTSKPVLDSPYVVTDFTPHIADNNPTLKFIGKKKVSAVNNTDQWRVRLVKENSTDTLSYSCRFNGDTLTSIITIANRQPVRYKVILTVASTVSYTKVFDSLLTIKPPVVSLNPLPDTLQIGKFFRVTGKGIGSNGDSVSAVAINQTTMVEERIASISRGPDSDSLALFGSTPAGKYKIRYTSWGQTVESNTVYFKPVPPSITASGCGSFAGTDLYISCYNGSAGKDSVSVFMDPGDGSLQPIAIGSIAKYESGMVAIIVRVPENMQPGDHKLVVKTTGMPDAATQFHVLTGPAPVITALNKTSFNMAQDEVLEITGVNLDASKIDAKCDITESVYVTGQTGLLFKTKNFTFNEKGHLVLTIPANSIKAADKYCTIVVSFNYNNDTYNFTNIPSSLVSFQ</sequence>
<dbReference type="AlphaFoldDB" id="A0A3E1NJR5"/>
<dbReference type="Proteomes" id="UP000261284">
    <property type="component" value="Unassembled WGS sequence"/>
</dbReference>
<proteinExistence type="predicted"/>
<comment type="caution">
    <text evidence="1">The sequence shown here is derived from an EMBL/GenBank/DDBJ whole genome shotgun (WGS) entry which is preliminary data.</text>
</comment>
<accession>A0A3E1NJR5</accession>
<protein>
    <recommendedName>
        <fullName evidence="3">IPT/TIG domain-containing protein</fullName>
    </recommendedName>
</protein>
<evidence type="ECO:0000313" key="1">
    <source>
        <dbReference type="EMBL" id="RFM28177.1"/>
    </source>
</evidence>
<name>A0A3E1NJR5_9BACT</name>
<gene>
    <name evidence="1" type="ORF">DXN05_11690</name>
</gene>
<reference evidence="1 2" key="1">
    <citation type="submission" date="2018-08" db="EMBL/GenBank/DDBJ databases">
        <title>Chitinophagaceae sp. K23C18032701, a novel bacterium isolated from forest soil.</title>
        <authorList>
            <person name="Wang C."/>
        </authorList>
    </citation>
    <scope>NUCLEOTIDE SEQUENCE [LARGE SCALE GENOMIC DNA]</scope>
    <source>
        <strain evidence="1 2">K23C18032701</strain>
    </source>
</reference>
<dbReference type="EMBL" id="QTJU01000003">
    <property type="protein sequence ID" value="RFM28177.1"/>
    <property type="molecule type" value="Genomic_DNA"/>
</dbReference>
<keyword evidence="2" id="KW-1185">Reference proteome</keyword>
<organism evidence="1 2">
    <name type="scientific">Deminuibacter soli</name>
    <dbReference type="NCBI Taxonomy" id="2291815"/>
    <lineage>
        <taxon>Bacteria</taxon>
        <taxon>Pseudomonadati</taxon>
        <taxon>Bacteroidota</taxon>
        <taxon>Chitinophagia</taxon>
        <taxon>Chitinophagales</taxon>
        <taxon>Chitinophagaceae</taxon>
        <taxon>Deminuibacter</taxon>
    </lineage>
</organism>
<evidence type="ECO:0000313" key="2">
    <source>
        <dbReference type="Proteomes" id="UP000261284"/>
    </source>
</evidence>
<evidence type="ECO:0008006" key="3">
    <source>
        <dbReference type="Google" id="ProtNLM"/>
    </source>
</evidence>